<dbReference type="Proteomes" id="UP000610124">
    <property type="component" value="Unassembled WGS sequence"/>
</dbReference>
<organism evidence="1 2">
    <name type="scientific">Kitasatospora aureofaciens</name>
    <name type="common">Streptomyces aureofaciens</name>
    <dbReference type="NCBI Taxonomy" id="1894"/>
    <lineage>
        <taxon>Bacteria</taxon>
        <taxon>Bacillati</taxon>
        <taxon>Actinomycetota</taxon>
        <taxon>Actinomycetes</taxon>
        <taxon>Kitasatosporales</taxon>
        <taxon>Streptomycetaceae</taxon>
        <taxon>Kitasatospora</taxon>
    </lineage>
</organism>
<accession>A0A8H9I193</accession>
<dbReference type="AlphaFoldDB" id="A0A8H9I193"/>
<gene>
    <name evidence="1" type="ORF">GCM10010502_51650</name>
</gene>
<name>A0A8H9I193_KITAU</name>
<protein>
    <submittedName>
        <fullName evidence="1">Uncharacterized protein</fullName>
    </submittedName>
</protein>
<evidence type="ECO:0000313" key="1">
    <source>
        <dbReference type="EMBL" id="GGU91808.1"/>
    </source>
</evidence>
<sequence>MPLSASRTTYQENSGWALKSRLLKGGFLWEEKCGGTAWGRERTVLEATDIRRRLFVTVSLRCVGAMWES</sequence>
<comment type="caution">
    <text evidence="1">The sequence shown here is derived from an EMBL/GenBank/DDBJ whole genome shotgun (WGS) entry which is preliminary data.</text>
</comment>
<reference evidence="1" key="1">
    <citation type="journal article" date="2014" name="Int. J. Syst. Evol. Microbiol.">
        <title>Complete genome sequence of Corynebacterium casei LMG S-19264T (=DSM 44701T), isolated from a smear-ripened cheese.</title>
        <authorList>
            <consortium name="US DOE Joint Genome Institute (JGI-PGF)"/>
            <person name="Walter F."/>
            <person name="Albersmeier A."/>
            <person name="Kalinowski J."/>
            <person name="Ruckert C."/>
        </authorList>
    </citation>
    <scope>NUCLEOTIDE SEQUENCE</scope>
    <source>
        <strain evidence="1">JCM 4434</strain>
    </source>
</reference>
<evidence type="ECO:0000313" key="2">
    <source>
        <dbReference type="Proteomes" id="UP000610124"/>
    </source>
</evidence>
<proteinExistence type="predicted"/>
<dbReference type="EMBL" id="BMUB01000013">
    <property type="protein sequence ID" value="GGU91808.1"/>
    <property type="molecule type" value="Genomic_DNA"/>
</dbReference>
<reference evidence="1" key="2">
    <citation type="submission" date="2020-09" db="EMBL/GenBank/DDBJ databases">
        <authorList>
            <person name="Sun Q."/>
            <person name="Ohkuma M."/>
        </authorList>
    </citation>
    <scope>NUCLEOTIDE SEQUENCE</scope>
    <source>
        <strain evidence="1">JCM 4434</strain>
    </source>
</reference>